<dbReference type="Pfam" id="PF21017">
    <property type="entry name" value="PHA01746"/>
    <property type="match status" value="1"/>
</dbReference>
<dbReference type="KEGG" id="vg:13997079"/>
<feature type="domain" description="PHA01746-like" evidence="2">
    <location>
        <begin position="2"/>
        <end position="155"/>
    </location>
</feature>
<feature type="compositionally biased region" description="Basic and acidic residues" evidence="1">
    <location>
        <begin position="125"/>
        <end position="137"/>
    </location>
</feature>
<proteinExistence type="predicted"/>
<protein>
    <recommendedName>
        <fullName evidence="2">PHA01746-like domain-containing protein</fullName>
    </recommendedName>
</protein>
<feature type="compositionally biased region" description="Basic residues" evidence="1">
    <location>
        <begin position="139"/>
        <end position="148"/>
    </location>
</feature>
<dbReference type="Gene3D" id="3.30.720.60">
    <property type="match status" value="1"/>
</dbReference>
<evidence type="ECO:0000313" key="4">
    <source>
        <dbReference type="Proteomes" id="UP000009199"/>
    </source>
</evidence>
<sequence length="155" mass="17475">MASLEQIFEDLKKQVQSGECKKASNNICYADRVLRIPGLTNLTIKVSYGSDGHYFMSLYRGGRITKQITVYADDANDFEIISAFLKKYGDVISKYVKRGSGRRNSANEVEVDLDVNESENQNESADEKKGENTDAKSTKTTKSKKPKKINIEEEF</sequence>
<name>K4NWU5_9VIRU</name>
<reference evidence="3 4" key="1">
    <citation type="journal article" date="2013" name="Genome Announc.">
        <title>Genome sequence of a novel archaeal rudivirus recovered from a mexican hot spring.</title>
        <authorList>
            <person name="Servin-Garciduenas L.E."/>
            <person name="Peng X."/>
            <person name="Garrett R.A."/>
            <person name="Martinez-Romero E."/>
        </authorList>
    </citation>
    <scope>NUCLEOTIDE SEQUENCE [LARGE SCALE GENOMIC DNA]</scope>
</reference>
<dbReference type="EMBL" id="JX944686">
    <property type="protein sequence ID" value="AFV51234.1"/>
    <property type="molecule type" value="Genomic_DNA"/>
</dbReference>
<dbReference type="Proteomes" id="UP000009199">
    <property type="component" value="Segment"/>
</dbReference>
<organism evidence="3 4">
    <name type="scientific">Sulfolobales Mexican rod-shaped virus 1</name>
    <dbReference type="NCBI Taxonomy" id="2848122"/>
    <lineage>
        <taxon>Viruses</taxon>
        <taxon>Adnaviria</taxon>
        <taxon>Zilligvirae</taxon>
        <taxon>Taleaviricota</taxon>
        <taxon>Tokiviricetes</taxon>
        <taxon>Ligamenvirales</taxon>
        <taxon>Rudiviridae</taxon>
        <taxon>Mexirudivirus</taxon>
        <taxon>Mexirudivirus azufresense</taxon>
        <taxon>Mexirudivirus SMRV1</taxon>
    </lineage>
</organism>
<keyword evidence="4" id="KW-1185">Reference proteome</keyword>
<evidence type="ECO:0000256" key="1">
    <source>
        <dbReference type="SAM" id="MobiDB-lite"/>
    </source>
</evidence>
<accession>K4NWU5</accession>
<dbReference type="InterPro" id="IPR048991">
    <property type="entry name" value="PHA01746-like_dom"/>
</dbReference>
<evidence type="ECO:0000259" key="2">
    <source>
        <dbReference type="Pfam" id="PF21017"/>
    </source>
</evidence>
<evidence type="ECO:0000313" key="3">
    <source>
        <dbReference type="EMBL" id="AFV51234.1"/>
    </source>
</evidence>
<feature type="region of interest" description="Disordered" evidence="1">
    <location>
        <begin position="99"/>
        <end position="155"/>
    </location>
</feature>